<evidence type="ECO:0000313" key="2">
    <source>
        <dbReference type="EMBL" id="EKV06313.1"/>
    </source>
</evidence>
<dbReference type="KEGG" id="pdp:PDIP_80240"/>
<reference evidence="3" key="1">
    <citation type="journal article" date="2012" name="BMC Genomics">
        <title>Genome sequence of the necrotrophic fungus Penicillium digitatum, the main postharvest pathogen of citrus.</title>
        <authorList>
            <person name="Marcet-Houben M."/>
            <person name="Ballester A.-R."/>
            <person name="de la Fuente B."/>
            <person name="Harries E."/>
            <person name="Marcos J.F."/>
            <person name="Gonzalez-Candelas L."/>
            <person name="Gabaldon T."/>
        </authorList>
    </citation>
    <scope>NUCLEOTIDE SEQUENCE [LARGE SCALE GENOMIC DNA]</scope>
    <source>
        <strain evidence="3">Pd1 / CECT 20795</strain>
    </source>
</reference>
<feature type="transmembrane region" description="Helical" evidence="1">
    <location>
        <begin position="15"/>
        <end position="34"/>
    </location>
</feature>
<proteinExistence type="predicted"/>
<keyword evidence="1" id="KW-0812">Transmembrane</keyword>
<keyword evidence="1" id="KW-1133">Transmembrane helix</keyword>
<keyword evidence="1" id="KW-0472">Membrane</keyword>
<evidence type="ECO:0000313" key="3">
    <source>
        <dbReference type="Proteomes" id="UP000009886"/>
    </source>
</evidence>
<evidence type="ECO:0000256" key="1">
    <source>
        <dbReference type="SAM" id="Phobius"/>
    </source>
</evidence>
<dbReference type="EMBL" id="AKCU01000483">
    <property type="protein sequence ID" value="EKV06313.1"/>
    <property type="molecule type" value="Genomic_DNA"/>
</dbReference>
<gene>
    <name evidence="2" type="ORF">PDIP_80240</name>
</gene>
<name>K9FUC6_PEND1</name>
<comment type="caution">
    <text evidence="2">The sequence shown here is derived from an EMBL/GenBank/DDBJ whole genome shotgun (WGS) entry which is preliminary data.</text>
</comment>
<dbReference type="Proteomes" id="UP000009886">
    <property type="component" value="Unassembled WGS sequence"/>
</dbReference>
<accession>K9FUC6</accession>
<dbReference type="HOGENOM" id="CLU_3368672_0_0_1"/>
<sequence>MYIITYDHDIFCNTIPFLLALLSATMTSCVTRFLR</sequence>
<protein>
    <submittedName>
        <fullName evidence="2">Uncharacterized protein</fullName>
    </submittedName>
</protein>
<organism evidence="2 3">
    <name type="scientific">Penicillium digitatum (strain Pd1 / CECT 20795)</name>
    <name type="common">Green mold</name>
    <dbReference type="NCBI Taxonomy" id="1170230"/>
    <lineage>
        <taxon>Eukaryota</taxon>
        <taxon>Fungi</taxon>
        <taxon>Dikarya</taxon>
        <taxon>Ascomycota</taxon>
        <taxon>Pezizomycotina</taxon>
        <taxon>Eurotiomycetes</taxon>
        <taxon>Eurotiomycetidae</taxon>
        <taxon>Eurotiales</taxon>
        <taxon>Aspergillaceae</taxon>
        <taxon>Penicillium</taxon>
    </lineage>
</organism>
<dbReference type="AlphaFoldDB" id="K9FUC6"/>
<dbReference type="VEuPathDB" id="FungiDB:PDIP_80240"/>